<dbReference type="OrthoDB" id="9808309at2"/>
<dbReference type="AlphaFoldDB" id="A0A1E5QB26"/>
<dbReference type="Pfam" id="PF10048">
    <property type="entry name" value="DUF2282"/>
    <property type="match status" value="1"/>
</dbReference>
<evidence type="ECO:0000313" key="2">
    <source>
        <dbReference type="EMBL" id="OEJ69236.1"/>
    </source>
</evidence>
<dbReference type="Proteomes" id="UP000095347">
    <property type="component" value="Unassembled WGS sequence"/>
</dbReference>
<keyword evidence="1" id="KW-0732">Signal</keyword>
<accession>A0A1E5QB26</accession>
<feature type="chain" id="PRO_5009184207" description="Signal peptidase" evidence="1">
    <location>
        <begin position="31"/>
        <end position="86"/>
    </location>
</feature>
<dbReference type="InterPro" id="IPR018740">
    <property type="entry name" value="DUF2282_membr"/>
</dbReference>
<reference evidence="3" key="1">
    <citation type="submission" date="2016-07" db="EMBL/GenBank/DDBJ databases">
        <authorList>
            <person name="Florea S."/>
            <person name="Webb J.S."/>
            <person name="Jaromczyk J."/>
            <person name="Schardl C.L."/>
        </authorList>
    </citation>
    <scope>NUCLEOTIDE SEQUENCE [LARGE SCALE GENOMIC DNA]</scope>
    <source>
        <strain evidence="3">MV-1</strain>
    </source>
</reference>
<name>A0A1E5QB26_9PROT</name>
<protein>
    <recommendedName>
        <fullName evidence="4">Signal peptidase</fullName>
    </recommendedName>
</protein>
<dbReference type="EMBL" id="MCGG01000008">
    <property type="protein sequence ID" value="OEJ69236.1"/>
    <property type="molecule type" value="Genomic_DNA"/>
</dbReference>
<proteinExistence type="predicted"/>
<dbReference type="RefSeq" id="WP_069956701.1">
    <property type="nucleotide sequence ID" value="NZ_MCGG01000008.1"/>
</dbReference>
<keyword evidence="3" id="KW-1185">Reference proteome</keyword>
<evidence type="ECO:0000313" key="3">
    <source>
        <dbReference type="Proteomes" id="UP000095347"/>
    </source>
</evidence>
<sequence length="86" mass="8576">MSVKSLAKAPLLAAAMTVALSAAAMQDVSAADMEKCYGIAKAGHNDCKTETSSCAGTAKMDHEASAFVAVPVGTCAKIAGGTLKPM</sequence>
<dbReference type="STRING" id="28181.BEN30_03890"/>
<evidence type="ECO:0008006" key="4">
    <source>
        <dbReference type="Google" id="ProtNLM"/>
    </source>
</evidence>
<comment type="caution">
    <text evidence="2">The sequence shown here is derived from an EMBL/GenBank/DDBJ whole genome shotgun (WGS) entry which is preliminary data.</text>
</comment>
<gene>
    <name evidence="2" type="ORF">BEN30_03890</name>
</gene>
<organism evidence="2 3">
    <name type="scientific">Magnetovibrio blakemorei</name>
    <dbReference type="NCBI Taxonomy" id="28181"/>
    <lineage>
        <taxon>Bacteria</taxon>
        <taxon>Pseudomonadati</taxon>
        <taxon>Pseudomonadota</taxon>
        <taxon>Alphaproteobacteria</taxon>
        <taxon>Rhodospirillales</taxon>
        <taxon>Magnetovibrionaceae</taxon>
        <taxon>Magnetovibrio</taxon>
    </lineage>
</organism>
<feature type="signal peptide" evidence="1">
    <location>
        <begin position="1"/>
        <end position="30"/>
    </location>
</feature>
<evidence type="ECO:0000256" key="1">
    <source>
        <dbReference type="SAM" id="SignalP"/>
    </source>
</evidence>